<proteinExistence type="predicted"/>
<keyword evidence="1" id="KW-0812">Transmembrane</keyword>
<organism evidence="2 3">
    <name type="scientific">Clostridium botulinum</name>
    <dbReference type="NCBI Taxonomy" id="1491"/>
    <lineage>
        <taxon>Bacteria</taxon>
        <taxon>Bacillati</taxon>
        <taxon>Bacillota</taxon>
        <taxon>Clostridia</taxon>
        <taxon>Eubacteriales</taxon>
        <taxon>Clostridiaceae</taxon>
        <taxon>Clostridium</taxon>
    </lineage>
</organism>
<dbReference type="AlphaFoldDB" id="A0A846J7W6"/>
<name>A0A846J7W6_CLOBO</name>
<protein>
    <submittedName>
        <fullName evidence="2">Sporulation protein YunB</fullName>
    </submittedName>
</protein>
<evidence type="ECO:0000313" key="2">
    <source>
        <dbReference type="EMBL" id="NFJ07943.1"/>
    </source>
</evidence>
<dbReference type="Pfam" id="PF09560">
    <property type="entry name" value="Spore_YunB"/>
    <property type="match status" value="1"/>
</dbReference>
<dbReference type="InterPro" id="IPR014197">
    <property type="entry name" value="Sporulation_prot_YunB"/>
</dbReference>
<dbReference type="NCBIfam" id="TIGR02832">
    <property type="entry name" value="spo_yunB"/>
    <property type="match status" value="1"/>
</dbReference>
<evidence type="ECO:0000313" key="3">
    <source>
        <dbReference type="Proteomes" id="UP000480039"/>
    </source>
</evidence>
<gene>
    <name evidence="2" type="primary">yunB</name>
    <name evidence="2" type="ORF">FC871_05475</name>
</gene>
<dbReference type="PIRSF" id="PIRSF021383">
    <property type="entry name" value="YunB"/>
    <property type="match status" value="1"/>
</dbReference>
<comment type="caution">
    <text evidence="2">The sequence shown here is derived from an EMBL/GenBank/DDBJ whole genome shotgun (WGS) entry which is preliminary data.</text>
</comment>
<accession>A0A846J7W6</accession>
<keyword evidence="1" id="KW-1133">Transmembrane helix</keyword>
<keyword evidence="1" id="KW-0472">Membrane</keyword>
<dbReference type="Proteomes" id="UP000480039">
    <property type="component" value="Unassembled WGS sequence"/>
</dbReference>
<evidence type="ECO:0000256" key="1">
    <source>
        <dbReference type="SAM" id="Phobius"/>
    </source>
</evidence>
<reference evidence="2 3" key="1">
    <citation type="submission" date="2019-04" db="EMBL/GenBank/DDBJ databases">
        <title>Genome sequencing of Clostridium botulinum Groups I-IV and Clostridium butyricum.</title>
        <authorList>
            <person name="Brunt J."/>
            <person name="Van Vliet A.H.M."/>
            <person name="Stringer S.C."/>
            <person name="Carter A.T."/>
            <person name="Peck M.W."/>
        </authorList>
    </citation>
    <scope>NUCLEOTIDE SEQUENCE [LARGE SCALE GENOMIC DNA]</scope>
    <source>
        <strain evidence="2 3">Colworth BL30</strain>
    </source>
</reference>
<sequence>MRNREDGIIKNKKIRIILILIFFMLFLNVFLYAFDRIVAPSMANIAEGQIRIKITEIINKAIINEYSKNFNYDDIINIEKDVNGDITLLRADTLKMNKIACDVSLESQRELKKLENMGITFPMGYVLKNNLLAYYGPNIRVKIEPIGYIETKYLSNFNSAGINQTRHTISVEVKSKVKIIIPMKTKEIEVKNQVPICETIIVGNTPNTAIDMKLKDAGFKLNSGD</sequence>
<dbReference type="EMBL" id="SWQE01000002">
    <property type="protein sequence ID" value="NFJ07943.1"/>
    <property type="molecule type" value="Genomic_DNA"/>
</dbReference>
<feature type="transmembrane region" description="Helical" evidence="1">
    <location>
        <begin position="16"/>
        <end position="34"/>
    </location>
</feature>